<evidence type="ECO:0000256" key="4">
    <source>
        <dbReference type="ARBA" id="ARBA00023128"/>
    </source>
</evidence>
<dbReference type="FunFam" id="2.10.109.10:FF:000014">
    <property type="entry name" value="Inner membrane protease subunit 1"/>
    <property type="match status" value="1"/>
</dbReference>
<evidence type="ECO:0000256" key="2">
    <source>
        <dbReference type="ARBA" id="ARBA00022792"/>
    </source>
</evidence>
<dbReference type="PANTHER" id="PTHR12383">
    <property type="entry name" value="PROTEASE FAMILY S26 MITOCHONDRIAL INNER MEMBRANE PROTEASE-RELATED"/>
    <property type="match status" value="1"/>
</dbReference>
<evidence type="ECO:0000256" key="5">
    <source>
        <dbReference type="ARBA" id="ARBA00023136"/>
    </source>
</evidence>
<dbReference type="Pfam" id="PF10502">
    <property type="entry name" value="Peptidase_S26"/>
    <property type="match status" value="2"/>
</dbReference>
<dbReference type="Gene3D" id="2.10.109.10">
    <property type="entry name" value="Umud Fragment, subunit A"/>
    <property type="match status" value="1"/>
</dbReference>
<keyword evidence="2" id="KW-0999">Mitochondrion inner membrane</keyword>
<dbReference type="GO" id="GO:0042720">
    <property type="term" value="C:mitochondrial inner membrane peptidase complex"/>
    <property type="evidence" value="ECO:0000318"/>
    <property type="project" value="GO_Central"/>
</dbReference>
<keyword evidence="12" id="KW-0645">Protease</keyword>
<gene>
    <name evidence="12 13" type="primary">LOC110783767</name>
</gene>
<feature type="active site" evidence="9">
    <location>
        <position position="49"/>
    </location>
</feature>
<evidence type="ECO:0000256" key="1">
    <source>
        <dbReference type="ARBA" id="ARBA00004273"/>
    </source>
</evidence>
<comment type="function">
    <text evidence="7">Catalyzes the removal of transit peptides required for the targeting of proteins from the mitochondrial matrix, across the inner membrane, into the inter-membrane space.</text>
</comment>
<reference evidence="12" key="2">
    <citation type="submission" date="2025-04" db="UniProtKB">
        <authorList>
            <consortium name="RefSeq"/>
        </authorList>
    </citation>
    <scope>IDENTIFICATION</scope>
    <source>
        <tissue evidence="13">Leaf</tissue>
    </source>
</reference>
<sequence>MWASKLCQWQWRSIAKEALDRTITVAKFLSLFHITDTYIFSPTIVYGPSMLPTLNVRGDVLLIDKLSHRFGNLGLGDIVIVQSPSNPRRILTKRVLGMEGDVVSYNAHTGFVKTLVVPKGHVWIQGDNLYASNDSRHFGAVPYGLIQGKAFCRIWPFAEIGFLGSV</sequence>
<dbReference type="CDD" id="cd06530">
    <property type="entry name" value="S26_SPase_I"/>
    <property type="match status" value="1"/>
</dbReference>
<feature type="active site" evidence="9">
    <location>
        <position position="93"/>
    </location>
</feature>
<dbReference type="InterPro" id="IPR052064">
    <property type="entry name" value="Mito_IMP1_subunit"/>
</dbReference>
<keyword evidence="3" id="KW-0378">Hydrolase</keyword>
<comment type="subcellular location">
    <subcellularLocation>
        <location evidence="1">Mitochondrion inner membrane</location>
    </subcellularLocation>
</comment>
<dbReference type="InterPro" id="IPR019758">
    <property type="entry name" value="Pept_S26A_signal_pept_1_CS"/>
</dbReference>
<dbReference type="GO" id="GO:0006627">
    <property type="term" value="P:protein processing involved in protein targeting to mitochondrion"/>
    <property type="evidence" value="ECO:0000318"/>
    <property type="project" value="GO_Central"/>
</dbReference>
<dbReference type="GO" id="GO:0004252">
    <property type="term" value="F:serine-type endopeptidase activity"/>
    <property type="evidence" value="ECO:0007669"/>
    <property type="project" value="InterPro"/>
</dbReference>
<evidence type="ECO:0000259" key="10">
    <source>
        <dbReference type="Pfam" id="PF10502"/>
    </source>
</evidence>
<dbReference type="SUPFAM" id="SSF51306">
    <property type="entry name" value="LexA/Signal peptidase"/>
    <property type="match status" value="1"/>
</dbReference>
<reference evidence="11" key="1">
    <citation type="journal article" date="2021" name="Nat. Commun.">
        <title>Genomic analyses provide insights into spinach domestication and the genetic basis of agronomic traits.</title>
        <authorList>
            <person name="Cai X."/>
            <person name="Sun X."/>
            <person name="Xu C."/>
            <person name="Sun H."/>
            <person name="Wang X."/>
            <person name="Ge C."/>
            <person name="Zhang Z."/>
            <person name="Wang Q."/>
            <person name="Fei Z."/>
            <person name="Jiao C."/>
            <person name="Wang Q."/>
        </authorList>
    </citation>
    <scope>NUCLEOTIDE SEQUENCE [LARGE SCALE GENOMIC DNA]</scope>
    <source>
        <strain evidence="11">cv. Varoflay</strain>
    </source>
</reference>
<dbReference type="InterPro" id="IPR019533">
    <property type="entry name" value="Peptidase_S26"/>
</dbReference>
<dbReference type="NCBIfam" id="TIGR02227">
    <property type="entry name" value="sigpep_I_bact"/>
    <property type="match status" value="1"/>
</dbReference>
<evidence type="ECO:0000313" key="11">
    <source>
        <dbReference type="Proteomes" id="UP000813463"/>
    </source>
</evidence>
<dbReference type="PRINTS" id="PR00727">
    <property type="entry name" value="LEADERPTASE"/>
</dbReference>
<dbReference type="RefSeq" id="XP_021843830.1">
    <property type="nucleotide sequence ID" value="XM_021988138.1"/>
</dbReference>
<dbReference type="GeneID" id="110783767"/>
<feature type="domain" description="Peptidase S26" evidence="10">
    <location>
        <begin position="114"/>
        <end position="155"/>
    </location>
</feature>
<dbReference type="GO" id="GO:0006465">
    <property type="term" value="P:signal peptide processing"/>
    <property type="evidence" value="ECO:0007669"/>
    <property type="project" value="InterPro"/>
</dbReference>
<evidence type="ECO:0000313" key="13">
    <source>
        <dbReference type="RefSeq" id="XP_056699169.1"/>
    </source>
</evidence>
<proteinExistence type="inferred from homology"/>
<keyword evidence="5" id="KW-0472">Membrane</keyword>
<evidence type="ECO:0000313" key="12">
    <source>
        <dbReference type="RefSeq" id="XP_021843830.1"/>
    </source>
</evidence>
<keyword evidence="4" id="KW-0496">Mitochondrion</keyword>
<dbReference type="KEGG" id="soe:110783767"/>
<dbReference type="PROSITE" id="PS00761">
    <property type="entry name" value="SPASE_I_3"/>
    <property type="match status" value="1"/>
</dbReference>
<protein>
    <submittedName>
        <fullName evidence="12">Mitochondrial inner membrane protease subunit 1</fullName>
    </submittedName>
</protein>
<dbReference type="InterPro" id="IPR036286">
    <property type="entry name" value="LexA/Signal_pep-like_sf"/>
</dbReference>
<dbReference type="OrthoDB" id="308440at2759"/>
<dbReference type="AlphaFoldDB" id="A0A9R0I7X7"/>
<dbReference type="InterPro" id="IPR000223">
    <property type="entry name" value="Pept_S26A_signal_pept_1"/>
</dbReference>
<evidence type="ECO:0000256" key="8">
    <source>
        <dbReference type="ARBA" id="ARBA00064368"/>
    </source>
</evidence>
<evidence type="ECO:0000256" key="7">
    <source>
        <dbReference type="ARBA" id="ARBA00054895"/>
    </source>
</evidence>
<evidence type="ECO:0000256" key="9">
    <source>
        <dbReference type="PIRSR" id="PIRSR600223-1"/>
    </source>
</evidence>
<organism evidence="11 12">
    <name type="scientific">Spinacia oleracea</name>
    <name type="common">Spinach</name>
    <dbReference type="NCBI Taxonomy" id="3562"/>
    <lineage>
        <taxon>Eukaryota</taxon>
        <taxon>Viridiplantae</taxon>
        <taxon>Streptophyta</taxon>
        <taxon>Embryophyta</taxon>
        <taxon>Tracheophyta</taxon>
        <taxon>Spermatophyta</taxon>
        <taxon>Magnoliopsida</taxon>
        <taxon>eudicotyledons</taxon>
        <taxon>Gunneridae</taxon>
        <taxon>Pentapetalae</taxon>
        <taxon>Caryophyllales</taxon>
        <taxon>Chenopodiaceae</taxon>
        <taxon>Chenopodioideae</taxon>
        <taxon>Anserineae</taxon>
        <taxon>Spinacia</taxon>
    </lineage>
</organism>
<dbReference type="RefSeq" id="XP_056699169.1">
    <property type="nucleotide sequence ID" value="XM_056843191.1"/>
</dbReference>
<evidence type="ECO:0000256" key="6">
    <source>
        <dbReference type="ARBA" id="ARBA00038445"/>
    </source>
</evidence>
<comment type="subunit">
    <text evidence="8">Heterodimer of 2 subunits, IMP1A/B and IMP12.</text>
</comment>
<name>A0A9R0I7X7_SPIOL</name>
<dbReference type="PANTHER" id="PTHR12383:SF16">
    <property type="entry name" value="MITOCHONDRIAL INNER MEMBRANE PROTEASE SUBUNIT 1"/>
    <property type="match status" value="1"/>
</dbReference>
<comment type="similarity">
    <text evidence="6">Belongs to the peptidase S26 family. IMP1 subfamily.</text>
</comment>
<accession>A0A9R0I7X7</accession>
<keyword evidence="11" id="KW-1185">Reference proteome</keyword>
<dbReference type="Proteomes" id="UP000813463">
    <property type="component" value="Chromosome 4"/>
</dbReference>
<feature type="domain" description="Peptidase S26" evidence="10">
    <location>
        <begin position="29"/>
        <end position="108"/>
    </location>
</feature>
<evidence type="ECO:0000256" key="3">
    <source>
        <dbReference type="ARBA" id="ARBA00022801"/>
    </source>
</evidence>